<dbReference type="Gene3D" id="3.40.50.720">
    <property type="entry name" value="NAD(P)-binding Rossmann-like Domain"/>
    <property type="match status" value="1"/>
</dbReference>
<gene>
    <name evidence="5" type="primary">LOC101387131</name>
</gene>
<reference evidence="5" key="1">
    <citation type="submission" date="2025-08" db="UniProtKB">
        <authorList>
            <consortium name="RefSeq"/>
        </authorList>
    </citation>
    <scope>IDENTIFICATION</scope>
</reference>
<evidence type="ECO:0000313" key="5">
    <source>
        <dbReference type="RefSeq" id="XP_014642244.1"/>
    </source>
</evidence>
<dbReference type="InterPro" id="IPR036291">
    <property type="entry name" value="NAD(P)-bd_dom_sf"/>
</dbReference>
<dbReference type="GeneID" id="101387131"/>
<dbReference type="RefSeq" id="XP_014642244.1">
    <property type="nucleotide sequence ID" value="XM_014786758.1"/>
</dbReference>
<dbReference type="PRINTS" id="PR00081">
    <property type="entry name" value="GDHRDH"/>
</dbReference>
<accession>A0ABM1CRR3</accession>
<proteinExistence type="inferred from homology"/>
<evidence type="ECO:0000256" key="2">
    <source>
        <dbReference type="ARBA" id="ARBA00023002"/>
    </source>
</evidence>
<sequence>MINKMQWYLLKLFFHLEPSAPDVPLTDPFFCLWGLVNNASIGVPAAPNEWLTKDDFSKILNVNLLGLIEVTLSFLPLIRKARGRVVNVSSPTGRLSVFGGGYCISKYGVEAFSDCLRRELCPFGVRVAIMVPGSFKTSICPDNIEDIFKGIWSRVSPEVKKSYGDKYFKGYCQYFNKLTSQGQKNLTPATNCMEHALTAVYPRIRYSAGWDAASFILLSYLPASVADFILSLSSNAVRPADAV</sequence>
<name>A0ABM1CRR3_CERSS</name>
<dbReference type="PROSITE" id="PS00061">
    <property type="entry name" value="ADH_SHORT"/>
    <property type="match status" value="1"/>
</dbReference>
<organism evidence="4 5">
    <name type="scientific">Ceratotherium simum simum</name>
    <name type="common">Southern white rhinoceros</name>
    <dbReference type="NCBI Taxonomy" id="73337"/>
    <lineage>
        <taxon>Eukaryota</taxon>
        <taxon>Metazoa</taxon>
        <taxon>Chordata</taxon>
        <taxon>Craniata</taxon>
        <taxon>Vertebrata</taxon>
        <taxon>Euteleostomi</taxon>
        <taxon>Mammalia</taxon>
        <taxon>Eutheria</taxon>
        <taxon>Laurasiatheria</taxon>
        <taxon>Perissodactyla</taxon>
        <taxon>Rhinocerotidae</taxon>
        <taxon>Ceratotherium</taxon>
    </lineage>
</organism>
<dbReference type="PRINTS" id="PR00080">
    <property type="entry name" value="SDRFAMILY"/>
</dbReference>
<dbReference type="PANTHER" id="PTHR43313:SF32">
    <property type="entry name" value="RETINOL DEHYDROGENASE 16-LIKE"/>
    <property type="match status" value="1"/>
</dbReference>
<protein>
    <submittedName>
        <fullName evidence="5">Retinol dehydrogenase 7-like</fullName>
    </submittedName>
</protein>
<keyword evidence="4" id="KW-1185">Reference proteome</keyword>
<dbReference type="SUPFAM" id="SSF51735">
    <property type="entry name" value="NAD(P)-binding Rossmann-fold domains"/>
    <property type="match status" value="1"/>
</dbReference>
<keyword evidence="2" id="KW-0560">Oxidoreductase</keyword>
<evidence type="ECO:0000256" key="1">
    <source>
        <dbReference type="ARBA" id="ARBA00006484"/>
    </source>
</evidence>
<dbReference type="PANTHER" id="PTHR43313">
    <property type="entry name" value="SHORT-CHAIN DEHYDROGENASE/REDUCTASE FAMILY 9C"/>
    <property type="match status" value="1"/>
</dbReference>
<evidence type="ECO:0000256" key="3">
    <source>
        <dbReference type="RuleBase" id="RU000363"/>
    </source>
</evidence>
<evidence type="ECO:0000313" key="4">
    <source>
        <dbReference type="Proteomes" id="UP000694910"/>
    </source>
</evidence>
<dbReference type="InterPro" id="IPR020904">
    <property type="entry name" value="Sc_DH/Rdtase_CS"/>
</dbReference>
<dbReference type="Proteomes" id="UP000694910">
    <property type="component" value="Unplaced"/>
</dbReference>
<comment type="similarity">
    <text evidence="1 3">Belongs to the short-chain dehydrogenases/reductases (SDR) family.</text>
</comment>
<dbReference type="InterPro" id="IPR002347">
    <property type="entry name" value="SDR_fam"/>
</dbReference>
<dbReference type="Pfam" id="PF00106">
    <property type="entry name" value="adh_short"/>
    <property type="match status" value="1"/>
</dbReference>